<dbReference type="InterPro" id="IPR012444">
    <property type="entry name" value="DUF1647"/>
</dbReference>
<evidence type="ECO:0000313" key="3">
    <source>
        <dbReference type="RefSeq" id="XP_014674651.1"/>
    </source>
</evidence>
<reference evidence="3" key="1">
    <citation type="submission" date="2025-08" db="UniProtKB">
        <authorList>
            <consortium name="RefSeq"/>
        </authorList>
    </citation>
    <scope>IDENTIFICATION</scope>
</reference>
<feature type="compositionally biased region" description="Polar residues" evidence="1">
    <location>
        <begin position="46"/>
        <end position="66"/>
    </location>
</feature>
<dbReference type="PANTHER" id="PTHR31389">
    <property type="entry name" value="LD39211P"/>
    <property type="match status" value="1"/>
</dbReference>
<dbReference type="Proteomes" id="UP000695022">
    <property type="component" value="Unplaced"/>
</dbReference>
<keyword evidence="2" id="KW-1185">Reference proteome</keyword>
<name>A0ABM1ER30_PRICU</name>
<gene>
    <name evidence="3" type="primary">LOC106814813</name>
</gene>
<protein>
    <submittedName>
        <fullName evidence="3">Uncharacterized protein LOC106814813</fullName>
    </submittedName>
</protein>
<dbReference type="GeneID" id="106814813"/>
<dbReference type="RefSeq" id="XP_014674651.1">
    <property type="nucleotide sequence ID" value="XM_014819165.1"/>
</dbReference>
<dbReference type="Pfam" id="PF07801">
    <property type="entry name" value="DUF1647"/>
    <property type="match status" value="1"/>
</dbReference>
<proteinExistence type="predicted"/>
<evidence type="ECO:0000256" key="1">
    <source>
        <dbReference type="SAM" id="MobiDB-lite"/>
    </source>
</evidence>
<evidence type="ECO:0000313" key="2">
    <source>
        <dbReference type="Proteomes" id="UP000695022"/>
    </source>
</evidence>
<feature type="region of interest" description="Disordered" evidence="1">
    <location>
        <begin position="46"/>
        <end position="73"/>
    </location>
</feature>
<sequence>MLPALDIHVPCVGTGEFRESHLESQCCRVTGVSRCAQRLSQVERVATSTPSEVNRSSSSCPATASFPSRERRRHEETAMTMITAANGRDVKHYIIPLNTNMSVPPDPVLVTAFDHTHFWEGVALWTMYGRRLQHQYQLIIYDLGLHAWQRHLVRHFFKFPFRIFNFNKYPAHVRNLKNYAFKAAVIQETLQEFGHVFWVDTSFRLQGNGSLDAYVQANKAHAGLTVWHIDGLRQACFIHQGMLDFFDERAKDFVESPANEGGAILVYNYPATYRAIMLPWLVCSLVEKCISPKGAILTPCDFSNKFTSKHCCHRYDQSAMGLILERVFHFDTSLYNSSTTRIHTFDRV</sequence>
<organism evidence="2 3">
    <name type="scientific">Priapulus caudatus</name>
    <name type="common">Priapulid worm</name>
    <dbReference type="NCBI Taxonomy" id="37621"/>
    <lineage>
        <taxon>Eukaryota</taxon>
        <taxon>Metazoa</taxon>
        <taxon>Ecdysozoa</taxon>
        <taxon>Scalidophora</taxon>
        <taxon>Priapulida</taxon>
        <taxon>Priapulimorpha</taxon>
        <taxon>Priapulimorphida</taxon>
        <taxon>Priapulidae</taxon>
        <taxon>Priapulus</taxon>
    </lineage>
</organism>
<accession>A0ABM1ER30</accession>
<dbReference type="PANTHER" id="PTHR31389:SF4">
    <property type="entry name" value="LD39211P"/>
    <property type="match status" value="1"/>
</dbReference>